<sequence length="118" mass="13351">MMNNLRAIFLRLLGYLRDSPLFFSGRTFCNCPSSHTREPNSLSSIGSLCGSDRDLKGLEVGSVVIVNRSVWLPDRCNSGIRATVVCNNRPETTRLFRSTRDLTQGSLLTPSFFFFDYY</sequence>
<comment type="caution">
    <text evidence="1">The sequence shown here is derived from an EMBL/GenBank/DDBJ whole genome shotgun (WGS) entry which is preliminary data.</text>
</comment>
<reference evidence="2" key="1">
    <citation type="journal article" date="2023" name="Nat. Plants">
        <title>Single-cell RNA sequencing provides a high-resolution roadmap for understanding the multicellular compartmentation of specialized metabolism.</title>
        <authorList>
            <person name="Sun S."/>
            <person name="Shen X."/>
            <person name="Li Y."/>
            <person name="Li Y."/>
            <person name="Wang S."/>
            <person name="Li R."/>
            <person name="Zhang H."/>
            <person name="Shen G."/>
            <person name="Guo B."/>
            <person name="Wei J."/>
            <person name="Xu J."/>
            <person name="St-Pierre B."/>
            <person name="Chen S."/>
            <person name="Sun C."/>
        </authorList>
    </citation>
    <scope>NUCLEOTIDE SEQUENCE [LARGE SCALE GENOMIC DNA]</scope>
</reference>
<name>A0ACC0A393_CATRO</name>
<keyword evidence="2" id="KW-1185">Reference proteome</keyword>
<accession>A0ACC0A393</accession>
<organism evidence="1 2">
    <name type="scientific">Catharanthus roseus</name>
    <name type="common">Madagascar periwinkle</name>
    <name type="synonym">Vinca rosea</name>
    <dbReference type="NCBI Taxonomy" id="4058"/>
    <lineage>
        <taxon>Eukaryota</taxon>
        <taxon>Viridiplantae</taxon>
        <taxon>Streptophyta</taxon>
        <taxon>Embryophyta</taxon>
        <taxon>Tracheophyta</taxon>
        <taxon>Spermatophyta</taxon>
        <taxon>Magnoliopsida</taxon>
        <taxon>eudicotyledons</taxon>
        <taxon>Gunneridae</taxon>
        <taxon>Pentapetalae</taxon>
        <taxon>asterids</taxon>
        <taxon>lamiids</taxon>
        <taxon>Gentianales</taxon>
        <taxon>Apocynaceae</taxon>
        <taxon>Rauvolfioideae</taxon>
        <taxon>Vinceae</taxon>
        <taxon>Catharanthinae</taxon>
        <taxon>Catharanthus</taxon>
    </lineage>
</organism>
<dbReference type="EMBL" id="CM044707">
    <property type="protein sequence ID" value="KAI5654422.1"/>
    <property type="molecule type" value="Genomic_DNA"/>
</dbReference>
<proteinExistence type="predicted"/>
<evidence type="ECO:0000313" key="2">
    <source>
        <dbReference type="Proteomes" id="UP001060085"/>
    </source>
</evidence>
<evidence type="ECO:0000313" key="1">
    <source>
        <dbReference type="EMBL" id="KAI5654422.1"/>
    </source>
</evidence>
<dbReference type="Proteomes" id="UP001060085">
    <property type="component" value="Linkage Group LG07"/>
</dbReference>
<gene>
    <name evidence="1" type="ORF">M9H77_31609</name>
</gene>
<protein>
    <submittedName>
        <fullName evidence="1">Uncharacterized protein</fullName>
    </submittedName>
</protein>